<reference evidence="3" key="1">
    <citation type="submission" date="2016-03" db="EMBL/GenBank/DDBJ databases">
        <authorList>
            <person name="Ploux O."/>
        </authorList>
    </citation>
    <scope>NUCLEOTIDE SEQUENCE [LARGE SCALE GENOMIC DNA]</scope>
    <source>
        <strain evidence="3">UK7</strain>
    </source>
</reference>
<evidence type="ECO:0000259" key="1">
    <source>
        <dbReference type="SMART" id="SM00672"/>
    </source>
</evidence>
<name>A0A1E1KVP0_9HELO</name>
<sequence length="471" mass="55036">MNFDFAPSWEKNYYLPVFMKGFPIRTHHWESLPPAVAWDEKKEMLLRNTTCSFSMIRRRRYPILVFTTLLLTALLYNKLYHPFAPLPRDAHPQGRGEFDGTWNYTRDAKNLQMTESQCTQAFPDLYKEIDRAVEDRRLNHITLKEIEDMPQEDDGFLRPMIYDQQLYLINATYGINSRGEASLSALHRAILTSPEPLPNIEFTMMVDDLAESANPRWTYSRQKSMSSLWLMPDFAYWSWPEPKIGAYREIQMKAEAMDAKVPWDSKIDKLVWRGASLEVLVREQLVNATRGKSWADVKMLVWSDDAKGKSHDAITMDGHCQYKYMAHTEGISYSSRLQNLQNCRSVIVAHKLSWLQHHHHLMVSSGPNQNFVEVAKDFSDLDQAMEDLRSGAEGKHLKAEQIAENNVKTFREWYLTPAAEACYWRQLIRGYASVSFEPEFYKDNGMGEKTQWRGLPVESYLLMRTMEWRLQ</sequence>
<dbReference type="InterPro" id="IPR006598">
    <property type="entry name" value="CAP10"/>
</dbReference>
<comment type="caution">
    <text evidence="2">The sequence shown here is derived from an EMBL/GenBank/DDBJ whole genome shotgun (WGS) entry which is preliminary data.</text>
</comment>
<dbReference type="EMBL" id="FJUW01000024">
    <property type="protein sequence ID" value="CZT02222.1"/>
    <property type="molecule type" value="Genomic_DNA"/>
</dbReference>
<gene>
    <name evidence="2" type="ORF">RCO7_11053</name>
</gene>
<dbReference type="PANTHER" id="PTHR12203">
    <property type="entry name" value="KDEL LYS-ASP-GLU-LEU CONTAINING - RELATED"/>
    <property type="match status" value="1"/>
</dbReference>
<protein>
    <submittedName>
        <fullName evidence="2">Related to DUF821 domain protein</fullName>
    </submittedName>
</protein>
<dbReference type="InterPro" id="IPR051091">
    <property type="entry name" value="O-Glucosyltr/Glycosyltrsf_90"/>
</dbReference>
<evidence type="ECO:0000313" key="2">
    <source>
        <dbReference type="EMBL" id="CZT02222.1"/>
    </source>
</evidence>
<dbReference type="Proteomes" id="UP000178129">
    <property type="component" value="Unassembled WGS sequence"/>
</dbReference>
<dbReference type="Pfam" id="PF05686">
    <property type="entry name" value="Glyco_transf_90"/>
    <property type="match status" value="1"/>
</dbReference>
<accession>A0A1E1KVP0</accession>
<organism evidence="2 3">
    <name type="scientific">Rhynchosporium graminicola</name>
    <dbReference type="NCBI Taxonomy" id="2792576"/>
    <lineage>
        <taxon>Eukaryota</taxon>
        <taxon>Fungi</taxon>
        <taxon>Dikarya</taxon>
        <taxon>Ascomycota</taxon>
        <taxon>Pezizomycotina</taxon>
        <taxon>Leotiomycetes</taxon>
        <taxon>Helotiales</taxon>
        <taxon>Ploettnerulaceae</taxon>
        <taxon>Rhynchosporium</taxon>
    </lineage>
</organism>
<dbReference type="AlphaFoldDB" id="A0A1E1KVP0"/>
<keyword evidence="3" id="KW-1185">Reference proteome</keyword>
<proteinExistence type="predicted"/>
<dbReference type="SMART" id="SM00672">
    <property type="entry name" value="CAP10"/>
    <property type="match status" value="1"/>
</dbReference>
<dbReference type="InParanoid" id="A0A1E1KVP0"/>
<dbReference type="PANTHER" id="PTHR12203:SF107">
    <property type="entry name" value="GLYCOSYL TRANSFERASE CAP10 DOMAIN-CONTAINING PROTEIN"/>
    <property type="match status" value="1"/>
</dbReference>
<evidence type="ECO:0000313" key="3">
    <source>
        <dbReference type="Proteomes" id="UP000178129"/>
    </source>
</evidence>
<feature type="domain" description="Glycosyl transferase CAP10" evidence="1">
    <location>
        <begin position="196"/>
        <end position="436"/>
    </location>
</feature>